<keyword evidence="6 8" id="KW-0326">Glycosidase</keyword>
<keyword evidence="5 8" id="KW-0119">Carbohydrate metabolism</keyword>
<dbReference type="InterPro" id="IPR001701">
    <property type="entry name" value="Glyco_hydro_9"/>
</dbReference>
<evidence type="ECO:0000256" key="5">
    <source>
        <dbReference type="ARBA" id="ARBA00023277"/>
    </source>
</evidence>
<dbReference type="GO" id="GO:0008810">
    <property type="term" value="F:cellulase activity"/>
    <property type="evidence" value="ECO:0007669"/>
    <property type="project" value="UniProtKB-EC"/>
</dbReference>
<sequence length="494" mass="54949">MNYSSGQMGFSAKEKTLIFLACLVFLFNGFLVAANNHFNYRDALEKSILFLEAQRSGKLPPNSRIPWRGDSGLNDGKLAQQVDLVGGYYDAGDNVKYGLPMAFTVTTLAWTALAYGPELTATGEMENVRAAIRWGTDYFLKASAKKNQLWVQVGDPVTDHECWVRPENMQTQRKLYKIDEQTPGTEIAAETAAAMAAASVVFRNQNQTYSRRLLNKAKLLYEFARNHKGTYDGECPFYCSFSGYNDELLWAASWLYVATKRIKYQKHITEEGISASVAEFSWDLKYAGAQILLSGLHLKEGEGVLRNFKTYADNFICAVLPDTPFRQIYMTPGGLIHLRDGANTQYVTSTAFLFDIYSDILIKNNTTVSCGKQVIQPSRLKEFAKQQMDYLLGSNPRGRSYMVGFGANPPAQVHHRGASVPVMSPVETTTCAMSFVNWYNVDAPNPNELTGAIVGGPDRYDNFDDKRWASSGVEPCTYINSLAVGPLARLAVHG</sequence>
<evidence type="ECO:0000256" key="3">
    <source>
        <dbReference type="ARBA" id="ARBA00022801"/>
    </source>
</evidence>
<evidence type="ECO:0000256" key="4">
    <source>
        <dbReference type="ARBA" id="ARBA00023001"/>
    </source>
</evidence>
<keyword evidence="4 9" id="KW-0136">Cellulose degradation</keyword>
<dbReference type="FunFam" id="1.50.10.10:FF:000020">
    <property type="entry name" value="Endoglucanase"/>
    <property type="match status" value="1"/>
</dbReference>
<dbReference type="InterPro" id="IPR012341">
    <property type="entry name" value="6hp_glycosidase-like_sf"/>
</dbReference>
<reference evidence="11 12" key="1">
    <citation type="submission" date="2023-10" db="EMBL/GenBank/DDBJ databases">
        <title>Chromosome-scale genome assembly provides insights into flower coloration mechanisms of Canna indica.</title>
        <authorList>
            <person name="Li C."/>
        </authorList>
    </citation>
    <scope>NUCLEOTIDE SEQUENCE [LARGE SCALE GENOMIC DNA]</scope>
    <source>
        <tissue evidence="11">Flower</tissue>
    </source>
</reference>
<dbReference type="InterPro" id="IPR008928">
    <property type="entry name" value="6-hairpin_glycosidase_sf"/>
</dbReference>
<keyword evidence="7 8" id="KW-0624">Polysaccharide degradation</keyword>
<keyword evidence="3 8" id="KW-0378">Hydrolase</keyword>
<evidence type="ECO:0000256" key="1">
    <source>
        <dbReference type="ARBA" id="ARBA00000966"/>
    </source>
</evidence>
<evidence type="ECO:0000313" key="11">
    <source>
        <dbReference type="EMBL" id="WOL08850.1"/>
    </source>
</evidence>
<dbReference type="InterPro" id="IPR018221">
    <property type="entry name" value="Glyco_hydro_9_His_AS"/>
</dbReference>
<comment type="catalytic activity">
    <reaction evidence="1 9">
        <text>Endohydrolysis of (1-&gt;4)-beta-D-glucosidic linkages in cellulose, lichenin and cereal beta-D-glucans.</text>
        <dbReference type="EC" id="3.2.1.4"/>
    </reaction>
</comment>
<evidence type="ECO:0000256" key="2">
    <source>
        <dbReference type="ARBA" id="ARBA00007072"/>
    </source>
</evidence>
<dbReference type="Gene3D" id="1.50.10.10">
    <property type="match status" value="1"/>
</dbReference>
<dbReference type="PROSITE" id="PS00592">
    <property type="entry name" value="GH9_2"/>
    <property type="match status" value="1"/>
</dbReference>
<dbReference type="SUPFAM" id="SSF48208">
    <property type="entry name" value="Six-hairpin glycosidases"/>
    <property type="match status" value="1"/>
</dbReference>
<evidence type="ECO:0000259" key="10">
    <source>
        <dbReference type="Pfam" id="PF00759"/>
    </source>
</evidence>
<proteinExistence type="inferred from homology"/>
<dbReference type="Pfam" id="PF00759">
    <property type="entry name" value="Glyco_hydro_9"/>
    <property type="match status" value="1"/>
</dbReference>
<feature type="domain" description="Glycoside hydrolase family 9" evidence="10">
    <location>
        <begin position="40"/>
        <end position="485"/>
    </location>
</feature>
<evidence type="ECO:0000256" key="8">
    <source>
        <dbReference type="PROSITE-ProRule" id="PRU10059"/>
    </source>
</evidence>
<dbReference type="EMBL" id="CP136894">
    <property type="protein sequence ID" value="WOL08850.1"/>
    <property type="molecule type" value="Genomic_DNA"/>
</dbReference>
<accession>A0AAQ3QHX0</accession>
<dbReference type="GO" id="GO:0030245">
    <property type="term" value="P:cellulose catabolic process"/>
    <property type="evidence" value="ECO:0007669"/>
    <property type="project" value="UniProtKB-KW"/>
</dbReference>
<protein>
    <recommendedName>
        <fullName evidence="9">Endoglucanase</fullName>
        <ecNumber evidence="9">3.2.1.4</ecNumber>
    </recommendedName>
</protein>
<name>A0AAQ3QHX0_9LILI</name>
<dbReference type="Proteomes" id="UP001327560">
    <property type="component" value="Chromosome 5"/>
</dbReference>
<dbReference type="AlphaFoldDB" id="A0AAQ3QHX0"/>
<dbReference type="PANTHER" id="PTHR22298">
    <property type="entry name" value="ENDO-1,4-BETA-GLUCANASE"/>
    <property type="match status" value="1"/>
</dbReference>
<feature type="active site" evidence="8">
    <location>
        <position position="414"/>
    </location>
</feature>
<evidence type="ECO:0000256" key="7">
    <source>
        <dbReference type="ARBA" id="ARBA00023326"/>
    </source>
</evidence>
<dbReference type="EC" id="3.2.1.4" evidence="9"/>
<organism evidence="11 12">
    <name type="scientific">Canna indica</name>
    <name type="common">Indian-shot</name>
    <dbReference type="NCBI Taxonomy" id="4628"/>
    <lineage>
        <taxon>Eukaryota</taxon>
        <taxon>Viridiplantae</taxon>
        <taxon>Streptophyta</taxon>
        <taxon>Embryophyta</taxon>
        <taxon>Tracheophyta</taxon>
        <taxon>Spermatophyta</taxon>
        <taxon>Magnoliopsida</taxon>
        <taxon>Liliopsida</taxon>
        <taxon>Zingiberales</taxon>
        <taxon>Cannaceae</taxon>
        <taxon>Canna</taxon>
    </lineage>
</organism>
<evidence type="ECO:0000256" key="6">
    <source>
        <dbReference type="ARBA" id="ARBA00023295"/>
    </source>
</evidence>
<gene>
    <name evidence="11" type="ORF">Cni_G17603</name>
</gene>
<comment type="similarity">
    <text evidence="2 8 9">Belongs to the glycosyl hydrolase 9 (cellulase E) family.</text>
</comment>
<evidence type="ECO:0000256" key="9">
    <source>
        <dbReference type="RuleBase" id="RU361166"/>
    </source>
</evidence>
<keyword evidence="12" id="KW-1185">Reference proteome</keyword>
<evidence type="ECO:0000313" key="12">
    <source>
        <dbReference type="Proteomes" id="UP001327560"/>
    </source>
</evidence>